<feature type="region of interest" description="Disordered" evidence="12">
    <location>
        <begin position="1"/>
        <end position="29"/>
    </location>
</feature>
<keyword evidence="5" id="KW-0732">Signal</keyword>
<dbReference type="Proteomes" id="UP000316079">
    <property type="component" value="Unassembled WGS sequence"/>
</dbReference>
<evidence type="ECO:0000256" key="9">
    <source>
        <dbReference type="ARBA" id="ARBA00022989"/>
    </source>
</evidence>
<evidence type="ECO:0000256" key="10">
    <source>
        <dbReference type="ARBA" id="ARBA00023136"/>
    </source>
</evidence>
<dbReference type="GO" id="GO:0030509">
    <property type="term" value="P:BMP signaling pathway"/>
    <property type="evidence" value="ECO:0007669"/>
    <property type="project" value="TreeGrafter"/>
</dbReference>
<organism evidence="14 15">
    <name type="scientific">Danionella cerebrum</name>
    <dbReference type="NCBI Taxonomy" id="2873325"/>
    <lineage>
        <taxon>Eukaryota</taxon>
        <taxon>Metazoa</taxon>
        <taxon>Chordata</taxon>
        <taxon>Craniata</taxon>
        <taxon>Vertebrata</taxon>
        <taxon>Euteleostomi</taxon>
        <taxon>Actinopterygii</taxon>
        <taxon>Neopterygii</taxon>
        <taxon>Teleostei</taxon>
        <taxon>Ostariophysi</taxon>
        <taxon>Cypriniformes</taxon>
        <taxon>Danionidae</taxon>
        <taxon>Danioninae</taxon>
        <taxon>Danionella</taxon>
    </lineage>
</organism>
<evidence type="ECO:0000313" key="15">
    <source>
        <dbReference type="Proteomes" id="UP000316079"/>
    </source>
</evidence>
<dbReference type="SUPFAM" id="SSF57302">
    <property type="entry name" value="Snake toxin-like"/>
    <property type="match status" value="1"/>
</dbReference>
<dbReference type="GO" id="GO:0005524">
    <property type="term" value="F:ATP binding"/>
    <property type="evidence" value="ECO:0007669"/>
    <property type="project" value="UniProtKB-KW"/>
</dbReference>
<dbReference type="GO" id="GO:0043235">
    <property type="term" value="C:receptor complex"/>
    <property type="evidence" value="ECO:0007669"/>
    <property type="project" value="TreeGrafter"/>
</dbReference>
<proteinExistence type="predicted"/>
<evidence type="ECO:0000256" key="12">
    <source>
        <dbReference type="SAM" id="MobiDB-lite"/>
    </source>
</evidence>
<dbReference type="InterPro" id="IPR000472">
    <property type="entry name" value="Activin_recp"/>
</dbReference>
<keyword evidence="3" id="KW-0808">Transferase</keyword>
<dbReference type="InterPro" id="IPR000333">
    <property type="entry name" value="TGFB_receptor"/>
</dbReference>
<keyword evidence="7" id="KW-0418">Kinase</keyword>
<evidence type="ECO:0000256" key="3">
    <source>
        <dbReference type="ARBA" id="ARBA00022679"/>
    </source>
</evidence>
<comment type="subcellular location">
    <subcellularLocation>
        <location evidence="1">Membrane</location>
        <topology evidence="1">Single-pass membrane protein</topology>
    </subcellularLocation>
</comment>
<evidence type="ECO:0000256" key="4">
    <source>
        <dbReference type="ARBA" id="ARBA00022692"/>
    </source>
</evidence>
<keyword evidence="6" id="KW-0547">Nucleotide-binding</keyword>
<dbReference type="GO" id="GO:0001944">
    <property type="term" value="P:vasculature development"/>
    <property type="evidence" value="ECO:0007669"/>
    <property type="project" value="TreeGrafter"/>
</dbReference>
<dbReference type="EMBL" id="SRMA01025472">
    <property type="protein sequence ID" value="TRY94173.1"/>
    <property type="molecule type" value="Genomic_DNA"/>
</dbReference>
<keyword evidence="8" id="KW-0067">ATP-binding</keyword>
<dbReference type="OrthoDB" id="669224at2759"/>
<dbReference type="AlphaFoldDB" id="A0A553QW17"/>
<dbReference type="GO" id="GO:0005886">
    <property type="term" value="C:plasma membrane"/>
    <property type="evidence" value="ECO:0007669"/>
    <property type="project" value="TreeGrafter"/>
</dbReference>
<dbReference type="PANTHER" id="PTHR23255:SF63">
    <property type="entry name" value="BONE MORPHOGENETIC PROTEIN RECEPTOR TYPE-2"/>
    <property type="match status" value="1"/>
</dbReference>
<keyword evidence="15" id="KW-1185">Reference proteome</keyword>
<name>A0A553QW17_9TELE</name>
<evidence type="ECO:0000256" key="11">
    <source>
        <dbReference type="ARBA" id="ARBA00023170"/>
    </source>
</evidence>
<keyword evidence="10" id="KW-0472">Membrane</keyword>
<evidence type="ECO:0000256" key="7">
    <source>
        <dbReference type="ARBA" id="ARBA00022777"/>
    </source>
</evidence>
<feature type="domain" description="Activin types I and II receptor" evidence="13">
    <location>
        <begin position="101"/>
        <end position="175"/>
    </location>
</feature>
<evidence type="ECO:0000256" key="2">
    <source>
        <dbReference type="ARBA" id="ARBA00022527"/>
    </source>
</evidence>
<accession>A0A553QW17</accession>
<keyword evidence="9" id="KW-1133">Transmembrane helix</keyword>
<dbReference type="CDD" id="cd23614">
    <property type="entry name" value="TFP_LU_ECD_BMPR2"/>
    <property type="match status" value="1"/>
</dbReference>
<evidence type="ECO:0000256" key="1">
    <source>
        <dbReference type="ARBA" id="ARBA00004167"/>
    </source>
</evidence>
<protein>
    <recommendedName>
        <fullName evidence="13">Activin types I and II receptor domain-containing protein</fullName>
    </recommendedName>
</protein>
<keyword evidence="11" id="KW-0675">Receptor</keyword>
<dbReference type="GO" id="GO:0005024">
    <property type="term" value="F:transforming growth factor beta receptor activity"/>
    <property type="evidence" value="ECO:0007669"/>
    <property type="project" value="TreeGrafter"/>
</dbReference>
<dbReference type="FunFam" id="2.10.60.10:FF:000006">
    <property type="entry name" value="Receptor protein serine/threonine kinase"/>
    <property type="match status" value="1"/>
</dbReference>
<dbReference type="PANTHER" id="PTHR23255">
    <property type="entry name" value="TRANSFORMING GROWTH FACTOR-BETA RECEPTOR TYPE I AND II"/>
    <property type="match status" value="1"/>
</dbReference>
<dbReference type="STRING" id="623744.A0A553QW17"/>
<keyword evidence="4" id="KW-0812">Transmembrane</keyword>
<evidence type="ECO:0000256" key="8">
    <source>
        <dbReference type="ARBA" id="ARBA00022840"/>
    </source>
</evidence>
<evidence type="ECO:0000259" key="13">
    <source>
        <dbReference type="Pfam" id="PF01064"/>
    </source>
</evidence>
<reference evidence="14 15" key="1">
    <citation type="journal article" date="2019" name="Sci. Data">
        <title>Hybrid genome assembly and annotation of Danionella translucida.</title>
        <authorList>
            <person name="Kadobianskyi M."/>
            <person name="Schulze L."/>
            <person name="Schuelke M."/>
            <person name="Judkewitz B."/>
        </authorList>
    </citation>
    <scope>NUCLEOTIDE SEQUENCE [LARGE SCALE GENOMIC DNA]</scope>
    <source>
        <strain evidence="14 15">Bolton</strain>
    </source>
</reference>
<comment type="caution">
    <text evidence="14">The sequence shown here is derived from an EMBL/GenBank/DDBJ whole genome shotgun (WGS) entry which is preliminary data.</text>
</comment>
<evidence type="ECO:0000256" key="6">
    <source>
        <dbReference type="ARBA" id="ARBA00022741"/>
    </source>
</evidence>
<evidence type="ECO:0000313" key="14">
    <source>
        <dbReference type="EMBL" id="TRY94173.1"/>
    </source>
</evidence>
<dbReference type="InterPro" id="IPR045860">
    <property type="entry name" value="Snake_toxin-like_sf"/>
</dbReference>
<evidence type="ECO:0000256" key="5">
    <source>
        <dbReference type="ARBA" id="ARBA00022729"/>
    </source>
</evidence>
<sequence>MSVETEEASTPTDNGMMRTPGPLETSSSATVLPLPSYILRDNGKSLDLRQPLKHSTVNKTFKNLQLFGTAQSEERERECAFNDQHQQVDEQSVAGDWHITRENNTILCSKSSRCYGLWEKTHDGEIRLVKQGCWTYIGDQQDCHDDRCVVTTTPSQIQNGTYRFCCCSTNMCNVNFTENWVPNPTSTTNRVRQVNGSEVRWFTVTDMRNLKLLHIRLLMSRHSPDLPTALRSKPGSADSN</sequence>
<dbReference type="Gene3D" id="2.10.60.10">
    <property type="entry name" value="CD59"/>
    <property type="match status" value="1"/>
</dbReference>
<keyword evidence="2" id="KW-0723">Serine/threonine-protein kinase</keyword>
<gene>
    <name evidence="14" type="ORF">DNTS_028517</name>
</gene>
<dbReference type="Pfam" id="PF01064">
    <property type="entry name" value="Activin_recp"/>
    <property type="match status" value="1"/>
</dbReference>